<evidence type="ECO:0000256" key="8">
    <source>
        <dbReference type="ARBA" id="ARBA00023235"/>
    </source>
</evidence>
<comment type="subunit">
    <text evidence="9">Homodimer.</text>
</comment>
<dbReference type="CDD" id="cd05247">
    <property type="entry name" value="UDP_G4E_1_SDR_e"/>
    <property type="match status" value="1"/>
</dbReference>
<dbReference type="GO" id="GO:0003978">
    <property type="term" value="F:UDP-glucose 4-epimerase activity"/>
    <property type="evidence" value="ECO:0007669"/>
    <property type="project" value="UniProtKB-UniRule"/>
</dbReference>
<dbReference type="Pfam" id="PF16363">
    <property type="entry name" value="GDP_Man_Dehyd"/>
    <property type="match status" value="1"/>
</dbReference>
<dbReference type="AlphaFoldDB" id="A0A9C7FHJ3"/>
<keyword evidence="8 9" id="KW-0413">Isomerase</keyword>
<proteinExistence type="inferred from homology"/>
<comment type="pathway">
    <text evidence="3 9">Carbohydrate metabolism; galactose metabolism.</text>
</comment>
<dbReference type="NCBIfam" id="TIGR01179">
    <property type="entry name" value="galE"/>
    <property type="match status" value="1"/>
</dbReference>
<gene>
    <name evidence="11" type="primary">galE_2</name>
    <name evidence="11" type="ORF">PKF023_03340</name>
</gene>
<comment type="similarity">
    <text evidence="4 9">Belongs to the NAD(P)-dependent epimerase/dehydratase family.</text>
</comment>
<dbReference type="PANTHER" id="PTHR43725">
    <property type="entry name" value="UDP-GLUCOSE 4-EPIMERASE"/>
    <property type="match status" value="1"/>
</dbReference>
<evidence type="ECO:0000259" key="10">
    <source>
        <dbReference type="Pfam" id="PF16363"/>
    </source>
</evidence>
<dbReference type="SUPFAM" id="SSF51735">
    <property type="entry name" value="NAD(P)-binding Rossmann-fold domains"/>
    <property type="match status" value="1"/>
</dbReference>
<dbReference type="Gene3D" id="3.40.50.720">
    <property type="entry name" value="NAD(P)-binding Rossmann-like Domain"/>
    <property type="match status" value="1"/>
</dbReference>
<evidence type="ECO:0000256" key="6">
    <source>
        <dbReference type="ARBA" id="ARBA00018569"/>
    </source>
</evidence>
<evidence type="ECO:0000256" key="9">
    <source>
        <dbReference type="RuleBase" id="RU366046"/>
    </source>
</evidence>
<dbReference type="RefSeq" id="WP_281742904.1">
    <property type="nucleotide sequence ID" value="NZ_AP026973.1"/>
</dbReference>
<dbReference type="InterPro" id="IPR016040">
    <property type="entry name" value="NAD(P)-bd_dom"/>
</dbReference>
<reference evidence="11" key="1">
    <citation type="submission" date="2022-11" db="EMBL/GenBank/DDBJ databases">
        <title>Complete Genome Sequences of three Polynucleobacter sp. Subcluster PnecC Strains KF022, KF023, and KF032 Isolated from a Shallow Eutrophic Lake in Japan.</title>
        <authorList>
            <person name="Ogata Y."/>
            <person name="Watanabe K."/>
            <person name="Takemine S."/>
            <person name="Shindo C."/>
            <person name="Kurokawa R."/>
            <person name="Suda W."/>
        </authorList>
    </citation>
    <scope>NUCLEOTIDE SEQUENCE</scope>
    <source>
        <strain evidence="11">KF023</strain>
    </source>
</reference>
<dbReference type="Gene3D" id="3.90.25.10">
    <property type="entry name" value="UDP-galactose 4-epimerase, domain 1"/>
    <property type="match status" value="1"/>
</dbReference>
<sequence>MNILLTGGAGYIGSHTAVVLTQANHEVVLLDNFYNSHKRVLGQLQKILGKNLHCVDGDVRNTTLITKILQDCKIDAVIHFAGLKAVGESVQNPIEYYANNVQGAISLLEAMKFANVKTLLFSSSATVYGDPQYLPIDENHPTGPTNPYGKSKLHIEEMLKDLTNSDNEWKIACLRYFNPVGAHESGLIGENPAGIPNNLLPYIAQVAGGMRSDLAVFGDDYPTIDGTGIRDYIHVMDLAEGHVKALEFLEVNNGWHALNLGTGRGYSVFEVIEAFEKASARKVPYHVVSRRLGDVSECYATPQKAKVVMSWSATRSLHEMCLSAWDFQRLNSVAAP</sequence>
<comment type="catalytic activity">
    <reaction evidence="1 9">
        <text>UDP-alpha-D-glucose = UDP-alpha-D-galactose</text>
        <dbReference type="Rhea" id="RHEA:22168"/>
        <dbReference type="ChEBI" id="CHEBI:58885"/>
        <dbReference type="ChEBI" id="CHEBI:66914"/>
        <dbReference type="EC" id="5.1.3.2"/>
    </reaction>
</comment>
<dbReference type="EC" id="5.1.3.2" evidence="5 9"/>
<dbReference type="PANTHER" id="PTHR43725:SF47">
    <property type="entry name" value="UDP-GLUCOSE 4-EPIMERASE"/>
    <property type="match status" value="1"/>
</dbReference>
<evidence type="ECO:0000256" key="7">
    <source>
        <dbReference type="ARBA" id="ARBA00023027"/>
    </source>
</evidence>
<name>A0A9C7FHJ3_9BURK</name>
<organism evidence="11">
    <name type="scientific">Polynucleobacter yangtzensis</name>
    <dbReference type="NCBI Taxonomy" id="1743159"/>
    <lineage>
        <taxon>Bacteria</taxon>
        <taxon>Pseudomonadati</taxon>
        <taxon>Pseudomonadota</taxon>
        <taxon>Betaproteobacteria</taxon>
        <taxon>Burkholderiales</taxon>
        <taxon>Burkholderiaceae</taxon>
        <taxon>Polynucleobacter</taxon>
    </lineage>
</organism>
<dbReference type="KEGG" id="pyt:PKF023_03340"/>
<keyword evidence="9" id="KW-0119">Carbohydrate metabolism</keyword>
<protein>
    <recommendedName>
        <fullName evidence="6 9">UDP-glucose 4-epimerase</fullName>
        <ecNumber evidence="5 9">5.1.3.2</ecNumber>
    </recommendedName>
</protein>
<accession>A0A9C7FHJ3</accession>
<evidence type="ECO:0000256" key="2">
    <source>
        <dbReference type="ARBA" id="ARBA00001911"/>
    </source>
</evidence>
<feature type="domain" description="NAD(P)-binding" evidence="10">
    <location>
        <begin position="4"/>
        <end position="321"/>
    </location>
</feature>
<dbReference type="GO" id="GO:0006012">
    <property type="term" value="P:galactose metabolic process"/>
    <property type="evidence" value="ECO:0007669"/>
    <property type="project" value="UniProtKB-KW"/>
</dbReference>
<keyword evidence="7 9" id="KW-0520">NAD</keyword>
<evidence type="ECO:0000256" key="4">
    <source>
        <dbReference type="ARBA" id="ARBA00007637"/>
    </source>
</evidence>
<evidence type="ECO:0000256" key="3">
    <source>
        <dbReference type="ARBA" id="ARBA00004947"/>
    </source>
</evidence>
<dbReference type="InterPro" id="IPR036291">
    <property type="entry name" value="NAD(P)-bd_dom_sf"/>
</dbReference>
<dbReference type="GO" id="GO:0005829">
    <property type="term" value="C:cytosol"/>
    <property type="evidence" value="ECO:0007669"/>
    <property type="project" value="TreeGrafter"/>
</dbReference>
<dbReference type="EMBL" id="AP026973">
    <property type="protein sequence ID" value="BDT76531.1"/>
    <property type="molecule type" value="Genomic_DNA"/>
</dbReference>
<dbReference type="NCBIfam" id="NF007956">
    <property type="entry name" value="PRK10675.1"/>
    <property type="match status" value="1"/>
</dbReference>
<evidence type="ECO:0000256" key="5">
    <source>
        <dbReference type="ARBA" id="ARBA00013189"/>
    </source>
</evidence>
<evidence type="ECO:0000256" key="1">
    <source>
        <dbReference type="ARBA" id="ARBA00000083"/>
    </source>
</evidence>
<dbReference type="Proteomes" id="UP001211097">
    <property type="component" value="Chromosome"/>
</dbReference>
<evidence type="ECO:0000313" key="11">
    <source>
        <dbReference type="EMBL" id="BDT76531.1"/>
    </source>
</evidence>
<comment type="cofactor">
    <cofactor evidence="2 9">
        <name>NAD(+)</name>
        <dbReference type="ChEBI" id="CHEBI:57540"/>
    </cofactor>
</comment>
<dbReference type="InterPro" id="IPR005886">
    <property type="entry name" value="UDP_G4E"/>
</dbReference>